<gene>
    <name evidence="2" type="ORF">SAMEA3545359_01999</name>
</gene>
<dbReference type="InterPro" id="IPR053864">
    <property type="entry name" value="DUF6933"/>
</dbReference>
<feature type="domain" description="DUF6933" evidence="1">
    <location>
        <begin position="14"/>
        <end position="154"/>
    </location>
</feature>
<protein>
    <recommendedName>
        <fullName evidence="1">DUF6933 domain-containing protein</fullName>
    </recommendedName>
</protein>
<evidence type="ECO:0000313" key="2">
    <source>
        <dbReference type="EMBL" id="SCJ78425.1"/>
    </source>
</evidence>
<accession>A0A1C6J9W7</accession>
<dbReference type="Pfam" id="PF22016">
    <property type="entry name" value="DUF6933"/>
    <property type="match status" value="1"/>
</dbReference>
<organism evidence="2">
    <name type="scientific">uncultured Anaerotruncus sp</name>
    <dbReference type="NCBI Taxonomy" id="905011"/>
    <lineage>
        <taxon>Bacteria</taxon>
        <taxon>Bacillati</taxon>
        <taxon>Bacillota</taxon>
        <taxon>Clostridia</taxon>
        <taxon>Eubacteriales</taxon>
        <taxon>Oscillospiraceae</taxon>
        <taxon>Anaerotruncus</taxon>
        <taxon>environmental samples</taxon>
    </lineage>
</organism>
<dbReference type="EMBL" id="FMHG01000001">
    <property type="protein sequence ID" value="SCJ78425.1"/>
    <property type="molecule type" value="Genomic_DNA"/>
</dbReference>
<sequence>MMTEGGKRPVELGLTIPLQRQTGHRAGPSGGSGPMYCWDLHGIELAGRRCLLGVQTSSRYSFVLYDLSPFQWQQLADTAVQAVGQCLHLEGFSAPQVDRYLALAGSAAYTKTHGRREVAFLNRAWFFCLEQELAVDTGRQLQTGLMELCNTQPCRCAGHPGLGVARTRFWQDLAALGLRR</sequence>
<proteinExistence type="predicted"/>
<dbReference type="AlphaFoldDB" id="A0A1C6J9W7"/>
<reference evidence="2" key="1">
    <citation type="submission" date="2015-09" db="EMBL/GenBank/DDBJ databases">
        <authorList>
            <consortium name="Pathogen Informatics"/>
        </authorList>
    </citation>
    <scope>NUCLEOTIDE SEQUENCE</scope>
    <source>
        <strain evidence="2">2789STDY5834896</strain>
    </source>
</reference>
<name>A0A1C6J9W7_9FIRM</name>
<evidence type="ECO:0000259" key="1">
    <source>
        <dbReference type="Pfam" id="PF22016"/>
    </source>
</evidence>